<comment type="caution">
    <text evidence="2">The sequence shown here is derived from an EMBL/GenBank/DDBJ whole genome shotgun (WGS) entry which is preliminary data.</text>
</comment>
<reference evidence="2 3" key="1">
    <citation type="journal article" date="2017" name="BMC Genomics">
        <title>Genomic analysis of methanogenic archaea reveals a shift towards energy conservation.</title>
        <authorList>
            <person name="Gilmore S.P."/>
            <person name="Henske J.K."/>
            <person name="Sexton J.A."/>
            <person name="Solomon K.V."/>
            <person name="Seppala S."/>
            <person name="Yoo J.I."/>
            <person name="Huyett L.M."/>
            <person name="Pressman A."/>
            <person name="Cogan J.Z."/>
            <person name="Kivenson V."/>
            <person name="Peng X."/>
            <person name="Tan Y."/>
            <person name="Valentine D.L."/>
            <person name="O'Malley M.A."/>
        </authorList>
    </citation>
    <scope>NUCLEOTIDE SEQUENCE [LARGE SCALE GENOMIC DNA]</scope>
    <source>
        <strain evidence="2 3">XII</strain>
    </source>
</reference>
<gene>
    <name evidence="2" type="ORF">ASJ83_08225</name>
</gene>
<evidence type="ECO:0008006" key="4">
    <source>
        <dbReference type="Google" id="ProtNLM"/>
    </source>
</evidence>
<dbReference type="AlphaFoldDB" id="A0AAX0Q8U8"/>
<proteinExistence type="predicted"/>
<accession>A0AAX0Q8U8</accession>
<name>A0AAX0Q8U8_9EURY</name>
<evidence type="ECO:0000313" key="3">
    <source>
        <dbReference type="Proteomes" id="UP000243820"/>
    </source>
</evidence>
<organism evidence="2 3">
    <name type="scientific">Methanocorpusculum parvum</name>
    <dbReference type="NCBI Taxonomy" id="2193"/>
    <lineage>
        <taxon>Archaea</taxon>
        <taxon>Methanobacteriati</taxon>
        <taxon>Methanobacteriota</taxon>
        <taxon>Stenosarchaea group</taxon>
        <taxon>Methanomicrobia</taxon>
        <taxon>Methanomicrobiales</taxon>
        <taxon>Methanocorpusculaceae</taxon>
        <taxon>Methanocorpusculum</taxon>
    </lineage>
</organism>
<dbReference type="Proteomes" id="UP000243820">
    <property type="component" value="Unassembled WGS sequence"/>
</dbReference>
<feature type="transmembrane region" description="Helical" evidence="1">
    <location>
        <begin position="78"/>
        <end position="99"/>
    </location>
</feature>
<evidence type="ECO:0000256" key="1">
    <source>
        <dbReference type="SAM" id="Phobius"/>
    </source>
</evidence>
<feature type="transmembrane region" description="Helical" evidence="1">
    <location>
        <begin position="52"/>
        <end position="72"/>
    </location>
</feature>
<keyword evidence="1" id="KW-0472">Membrane</keyword>
<keyword evidence="1" id="KW-0812">Transmembrane</keyword>
<dbReference type="EMBL" id="LMVO01000016">
    <property type="protein sequence ID" value="PAV09309.1"/>
    <property type="molecule type" value="Genomic_DNA"/>
</dbReference>
<sequence length="115" mass="12604">MSVVLPMYFAGLIIGGIIAVVTQWVDKKYPPPKQARVVVQPVSDKNAGRVKWVLTGILTGIILLFTWLIVVYVPTAKIGFTSVAYICGVCFGILILLAFMKSTAIYGYLSTIHKK</sequence>
<keyword evidence="3" id="KW-1185">Reference proteome</keyword>
<protein>
    <recommendedName>
        <fullName evidence="4">DUF2178 domain-containing protein</fullName>
    </recommendedName>
</protein>
<feature type="transmembrane region" description="Helical" evidence="1">
    <location>
        <begin position="6"/>
        <end position="25"/>
    </location>
</feature>
<evidence type="ECO:0000313" key="2">
    <source>
        <dbReference type="EMBL" id="PAV09309.1"/>
    </source>
</evidence>
<keyword evidence="1" id="KW-1133">Transmembrane helix</keyword>